<feature type="domain" description="Endonuclease/exonuclease/phosphatase" evidence="2">
    <location>
        <begin position="438"/>
        <end position="649"/>
    </location>
</feature>
<evidence type="ECO:0008006" key="7">
    <source>
        <dbReference type="Google" id="ProtNLM"/>
    </source>
</evidence>
<evidence type="ECO:0000313" key="6">
    <source>
        <dbReference type="Proteomes" id="UP000886595"/>
    </source>
</evidence>
<proteinExistence type="predicted"/>
<dbReference type="EMBL" id="JAAMPC010000001">
    <property type="protein sequence ID" value="KAG2330933.1"/>
    <property type="molecule type" value="Genomic_DNA"/>
</dbReference>
<feature type="region of interest" description="Disordered" evidence="1">
    <location>
        <begin position="323"/>
        <end position="364"/>
    </location>
</feature>
<feature type="domain" description="DUF4283" evidence="4">
    <location>
        <begin position="162"/>
        <end position="209"/>
    </location>
</feature>
<gene>
    <name evidence="5" type="ORF">Bca52824_002113</name>
</gene>
<dbReference type="InterPro" id="IPR025558">
    <property type="entry name" value="DUF4283"/>
</dbReference>
<accession>A0A8X7WHC2</accession>
<dbReference type="Pfam" id="PF14111">
    <property type="entry name" value="DUF4283"/>
    <property type="match status" value="1"/>
</dbReference>
<feature type="domain" description="Reverse transcriptase zinc-binding" evidence="3">
    <location>
        <begin position="1143"/>
        <end position="1227"/>
    </location>
</feature>
<dbReference type="PANTHER" id="PTHR33116">
    <property type="entry name" value="REVERSE TRANSCRIPTASE ZINC-BINDING DOMAIN-CONTAINING PROTEIN-RELATED-RELATED"/>
    <property type="match status" value="1"/>
</dbReference>
<dbReference type="Pfam" id="PF03372">
    <property type="entry name" value="Exo_endo_phos"/>
    <property type="match status" value="1"/>
</dbReference>
<reference evidence="5 6" key="1">
    <citation type="submission" date="2020-02" db="EMBL/GenBank/DDBJ databases">
        <authorList>
            <person name="Ma Q."/>
            <person name="Huang Y."/>
            <person name="Song X."/>
            <person name="Pei D."/>
        </authorList>
    </citation>
    <scope>NUCLEOTIDE SEQUENCE [LARGE SCALE GENOMIC DNA]</scope>
    <source>
        <strain evidence="5">Sxm20200214</strain>
        <tissue evidence="5">Leaf</tissue>
    </source>
</reference>
<evidence type="ECO:0000259" key="3">
    <source>
        <dbReference type="Pfam" id="PF13966"/>
    </source>
</evidence>
<feature type="compositionally biased region" description="Basic and acidic residues" evidence="1">
    <location>
        <begin position="343"/>
        <end position="361"/>
    </location>
</feature>
<name>A0A8X7WHC2_BRACI</name>
<dbReference type="SUPFAM" id="SSF56219">
    <property type="entry name" value="DNase I-like"/>
    <property type="match status" value="1"/>
</dbReference>
<organism evidence="5 6">
    <name type="scientific">Brassica carinata</name>
    <name type="common">Ethiopian mustard</name>
    <name type="synonym">Abyssinian cabbage</name>
    <dbReference type="NCBI Taxonomy" id="52824"/>
    <lineage>
        <taxon>Eukaryota</taxon>
        <taxon>Viridiplantae</taxon>
        <taxon>Streptophyta</taxon>
        <taxon>Embryophyta</taxon>
        <taxon>Tracheophyta</taxon>
        <taxon>Spermatophyta</taxon>
        <taxon>Magnoliopsida</taxon>
        <taxon>eudicotyledons</taxon>
        <taxon>Gunneridae</taxon>
        <taxon>Pentapetalae</taxon>
        <taxon>rosids</taxon>
        <taxon>malvids</taxon>
        <taxon>Brassicales</taxon>
        <taxon>Brassicaceae</taxon>
        <taxon>Brassiceae</taxon>
        <taxon>Brassica</taxon>
    </lineage>
</organism>
<evidence type="ECO:0000256" key="1">
    <source>
        <dbReference type="SAM" id="MobiDB-lite"/>
    </source>
</evidence>
<dbReference type="Gene3D" id="3.60.10.10">
    <property type="entry name" value="Endonuclease/exonuclease/phosphatase"/>
    <property type="match status" value="1"/>
</dbReference>
<dbReference type="PANTHER" id="PTHR33116:SF66">
    <property type="entry name" value="REVERSE TRANSCRIPTASE ZINC-BINDING DOMAIN-CONTAINING PROTEIN"/>
    <property type="match status" value="1"/>
</dbReference>
<feature type="compositionally biased region" description="Low complexity" evidence="1">
    <location>
        <begin position="58"/>
        <end position="69"/>
    </location>
</feature>
<dbReference type="InterPro" id="IPR036691">
    <property type="entry name" value="Endo/exonu/phosph_ase_sf"/>
</dbReference>
<dbReference type="Pfam" id="PF13966">
    <property type="entry name" value="zf-RVT"/>
    <property type="match status" value="1"/>
</dbReference>
<dbReference type="InterPro" id="IPR026960">
    <property type="entry name" value="RVT-Znf"/>
</dbReference>
<dbReference type="Proteomes" id="UP000886595">
    <property type="component" value="Unassembled WGS sequence"/>
</dbReference>
<comment type="caution">
    <text evidence="5">The sequence shown here is derived from an EMBL/GenBank/DDBJ whole genome shotgun (WGS) entry which is preliminary data.</text>
</comment>
<dbReference type="GO" id="GO:0003824">
    <property type="term" value="F:catalytic activity"/>
    <property type="evidence" value="ECO:0007669"/>
    <property type="project" value="InterPro"/>
</dbReference>
<evidence type="ECO:0000313" key="5">
    <source>
        <dbReference type="EMBL" id="KAG2330933.1"/>
    </source>
</evidence>
<evidence type="ECO:0000259" key="2">
    <source>
        <dbReference type="Pfam" id="PF03372"/>
    </source>
</evidence>
<dbReference type="InterPro" id="IPR005135">
    <property type="entry name" value="Endo/exonuclease/phosphatase"/>
</dbReference>
<dbReference type="OrthoDB" id="1113249at2759"/>
<protein>
    <recommendedName>
        <fullName evidence="7">Reverse transcriptase zinc-binding domain-containing protein</fullName>
    </recommendedName>
</protein>
<keyword evidence="6" id="KW-1185">Reference proteome</keyword>
<feature type="region of interest" description="Disordered" evidence="1">
    <location>
        <begin position="58"/>
        <end position="96"/>
    </location>
</feature>
<sequence>MPPKKKYRNALRGSSKMARLQAVSKPAVSVNSLKKKTQIAGATCSVAEIATGVAFESSSPVSSPLELPSTPDDITPASSGEEGVQLLTPKISTSEDSKEKKSYASLLKAPAELEEIGTPSEHVTGVPFVLIPDANIAAAKEEFKDFIYARIHGDWPAMGRIIGVVGEGEFLLRVTNFKTRQFLLSRSCWNVAGFPMFVASWSPDFTPDEAPITQAVLPVELRNVPYLLFNEESLCRLATAVGKPVSLYPETQRKENFKVAKLYVRVDLTKPLPRKIISGYSNGKETLIEVNYSWLPLKCELCKKYGHLQEKCKAACPKIDSERKRSVSPGLGRTHQRSPSQEHMMEHNKTLSSSDPEKPSEVEEGEMVEAHHVLVGNSASLEGLEVSVMDATSQAGHTDSMGVEQLRSLVTGSVAGDSGEMVSNAECSEKRLLNQNQNGLNGERRHTFVRDWITAHRPLFGAFLETHIQSSNAARIHNAIPIGWKYFGNYEQHNTGRIVVVWDPSQVVTCGIYIMAENVNLTVTFVYGLNDVVDRQALWNDLALIHATPSMLHAPWAVVGDFNQILRLAHHSGYPQRVIDESGMDDMNFALQDVELFEAPAKGVPFTWMNNNDIAPVSKRIDHALVNQAWASRFSEAYAEFVEPGQSDHAACIFKIPSLRRFSRKPFKLYHHIIDHPDYHSIVAEAWNPGSLTGTQQFKLFRMMKLHFSGISLRVKDQSVKVEGLQRRLLTQPDAATAVEEHLERGKLNVLLTAEHKFFRQRSRVRWADVGDRNTPFFHKSVTQRISHNHIHFLRDENETFLGTSAEIKTHAAAYFKNILGETKMRVLAVFKDLTGLDMNAAKSEIFFGGYSDTECSVLSDLSGIKLGSFPTRYLGLPLNPSRISFATLQPFLERITSKLHSWTVKSLSFAGKIRLVAFVIYGMVNFWSSVFALPKRFYEKVDSLCCAFLWKNRSSSASGARVSWVNICKPKKEGGLGLRRLEEFEQVFALKRVWNLFSASGSLWIAWLQANVFGRRCFWSIADSQRLSPTVRSMIRIKVAVADFLRCNIGDGKAASFWYDFWTDLGPLIEAFGHRGPRELQISLDDTVCAASENGEWHLPSARSDEAETLQIVLSTMLPPSSIRGADRFLWRNGEGHFVPKFSTKATWNAIREPAPIVQWYSMVWFKEEIPRCSFITWMVMLSRLPTKDRLASWGLAVPLQCVLYSAGQESHDHLFFQCSFVQAIWVHFCGSSIPSPPFSLQAVLGLLSTNQVASSPGLPAVLKLLLQCIVYCVWRERNSRIFQQTSSSVAGVFSRVDRLVRDRLISIPPSSPSSPSPLQVYFRLPPPVP</sequence>
<evidence type="ECO:0000259" key="4">
    <source>
        <dbReference type="Pfam" id="PF14111"/>
    </source>
</evidence>